<reference evidence="2" key="1">
    <citation type="journal article" date="2014" name="Proc. Natl. Acad. Sci. U.S.A.">
        <title>Extensive sampling of basidiomycete genomes demonstrates inadequacy of the white-rot/brown-rot paradigm for wood decay fungi.</title>
        <authorList>
            <person name="Riley R."/>
            <person name="Salamov A.A."/>
            <person name="Brown D.W."/>
            <person name="Nagy L.G."/>
            <person name="Floudas D."/>
            <person name="Held B.W."/>
            <person name="Levasseur A."/>
            <person name="Lombard V."/>
            <person name="Morin E."/>
            <person name="Otillar R."/>
            <person name="Lindquist E.A."/>
            <person name="Sun H."/>
            <person name="LaButti K.M."/>
            <person name="Schmutz J."/>
            <person name="Jabbour D."/>
            <person name="Luo H."/>
            <person name="Baker S.E."/>
            <person name="Pisabarro A.G."/>
            <person name="Walton J.D."/>
            <person name="Blanchette R.A."/>
            <person name="Henrissat B."/>
            <person name="Martin F."/>
            <person name="Cullen D."/>
            <person name="Hibbett D.S."/>
            <person name="Grigoriev I.V."/>
        </authorList>
    </citation>
    <scope>NUCLEOTIDE SEQUENCE [LARGE SCALE GENOMIC DNA]</scope>
    <source>
        <strain evidence="2">MUCL 33604</strain>
    </source>
</reference>
<sequence>MDPIFHFFQLSSVWGGTWAFVLGFYDACHQIIRNAAIVAIRGRRPSISPHLATTVTSVLRTYLPGSQKSHFVHSPQSLLPILSSMPRFLNPCLTITFLSLMQKPIMPIFNRLRP</sequence>
<dbReference type="AlphaFoldDB" id="A0A067P5L0"/>
<evidence type="ECO:0000313" key="2">
    <source>
        <dbReference type="Proteomes" id="UP000027265"/>
    </source>
</evidence>
<organism evidence="1 2">
    <name type="scientific">Jaapia argillacea MUCL 33604</name>
    <dbReference type="NCBI Taxonomy" id="933084"/>
    <lineage>
        <taxon>Eukaryota</taxon>
        <taxon>Fungi</taxon>
        <taxon>Dikarya</taxon>
        <taxon>Basidiomycota</taxon>
        <taxon>Agaricomycotina</taxon>
        <taxon>Agaricomycetes</taxon>
        <taxon>Agaricomycetidae</taxon>
        <taxon>Jaapiales</taxon>
        <taxon>Jaapiaceae</taxon>
        <taxon>Jaapia</taxon>
    </lineage>
</organism>
<dbReference type="InParanoid" id="A0A067P5L0"/>
<evidence type="ECO:0000313" key="1">
    <source>
        <dbReference type="EMBL" id="KDQ50198.1"/>
    </source>
</evidence>
<dbReference type="Proteomes" id="UP000027265">
    <property type="component" value="Unassembled WGS sequence"/>
</dbReference>
<protein>
    <submittedName>
        <fullName evidence="1">Uncharacterized protein</fullName>
    </submittedName>
</protein>
<gene>
    <name evidence="1" type="ORF">JAAARDRAFT_42292</name>
</gene>
<keyword evidence="2" id="KW-1185">Reference proteome</keyword>
<name>A0A067P5L0_9AGAM</name>
<accession>A0A067P5L0</accession>
<proteinExistence type="predicted"/>
<dbReference type="EMBL" id="KL197764">
    <property type="protein sequence ID" value="KDQ50198.1"/>
    <property type="molecule type" value="Genomic_DNA"/>
</dbReference>
<dbReference type="HOGENOM" id="CLU_2121440_0_0_1"/>